<dbReference type="GO" id="GO:0046872">
    <property type="term" value="F:metal ion binding"/>
    <property type="evidence" value="ECO:0007669"/>
    <property type="project" value="UniProtKB-KW"/>
</dbReference>
<keyword evidence="10 19" id="KW-0963">Cytoplasm</keyword>
<dbReference type="EMBL" id="ATHI01000026">
    <property type="protein sequence ID" value="EPR32991.1"/>
    <property type="molecule type" value="Genomic_DNA"/>
</dbReference>
<feature type="binding site" evidence="19">
    <location>
        <position position="155"/>
    </location>
    <ligand>
        <name>NAD(+)</name>
        <dbReference type="ChEBI" id="CHEBI:57540"/>
    </ligand>
</feature>
<evidence type="ECO:0000313" key="23">
    <source>
        <dbReference type="Proteomes" id="UP000014975"/>
    </source>
</evidence>
<dbReference type="PIRSF" id="PIRSF001455">
    <property type="entry name" value="DHQ_synth"/>
    <property type="match status" value="1"/>
</dbReference>
<evidence type="ECO:0000256" key="12">
    <source>
        <dbReference type="ARBA" id="ARBA00022723"/>
    </source>
</evidence>
<dbReference type="Gene3D" id="3.40.50.1970">
    <property type="match status" value="1"/>
</dbReference>
<dbReference type="OrthoDB" id="9806583at2"/>
<gene>
    <name evidence="19" type="primary">aroB</name>
    <name evidence="22" type="ORF">dsat_0432</name>
</gene>
<comment type="pathway">
    <text evidence="6 19">Metabolic intermediate biosynthesis; chorismate biosynthesis; chorismate from D-erythrose 4-phosphate and phosphoenolpyruvate: step 2/7.</text>
</comment>
<dbReference type="SUPFAM" id="SSF56796">
    <property type="entry name" value="Dehydroquinate synthase-like"/>
    <property type="match status" value="1"/>
</dbReference>
<evidence type="ECO:0000313" key="22">
    <source>
        <dbReference type="EMBL" id="EPR32991.1"/>
    </source>
</evidence>
<reference evidence="22 23" key="1">
    <citation type="journal article" date="2013" name="Genome Announc.">
        <title>Draft genome sequences for three mercury-methylating, sulfate-reducing bacteria.</title>
        <authorList>
            <person name="Brown S.D."/>
            <person name="Hurt R.A.Jr."/>
            <person name="Gilmour C.C."/>
            <person name="Elias D.A."/>
        </authorList>
    </citation>
    <scope>NUCLEOTIDE SEQUENCE [LARGE SCALE GENOMIC DNA]</scope>
    <source>
        <strain evidence="22 23">DSM 16529</strain>
    </source>
</reference>
<evidence type="ECO:0000256" key="17">
    <source>
        <dbReference type="ARBA" id="ARBA00023239"/>
    </source>
</evidence>
<comment type="caution">
    <text evidence="22">The sequence shown here is derived from an EMBL/GenBank/DDBJ whole genome shotgun (WGS) entry which is preliminary data.</text>
</comment>
<comment type="subcellular location">
    <subcellularLocation>
        <location evidence="5 19">Cytoplasm</location>
    </subcellularLocation>
</comment>
<dbReference type="AlphaFoldDB" id="S7T8R8"/>
<dbReference type="Gene3D" id="1.20.1090.10">
    <property type="entry name" value="Dehydroquinate synthase-like - alpha domain"/>
    <property type="match status" value="1"/>
</dbReference>
<name>S7T8R8_9BACT</name>
<feature type="binding site" evidence="19">
    <location>
        <position position="188"/>
    </location>
    <ligand>
        <name>Zn(2+)</name>
        <dbReference type="ChEBI" id="CHEBI:29105"/>
    </ligand>
</feature>
<dbReference type="GO" id="GO:0009073">
    <property type="term" value="P:aromatic amino acid family biosynthetic process"/>
    <property type="evidence" value="ECO:0007669"/>
    <property type="project" value="UniProtKB-KW"/>
</dbReference>
<dbReference type="EC" id="4.2.3.4" evidence="8 19"/>
<accession>S7T8R8</accession>
<comment type="cofactor">
    <cofactor evidence="3">
        <name>Zn(2+)</name>
        <dbReference type="ChEBI" id="CHEBI:29105"/>
    </cofactor>
</comment>
<dbReference type="PANTHER" id="PTHR43622">
    <property type="entry name" value="3-DEHYDROQUINATE SYNTHASE"/>
    <property type="match status" value="1"/>
</dbReference>
<evidence type="ECO:0000256" key="10">
    <source>
        <dbReference type="ARBA" id="ARBA00022490"/>
    </source>
</evidence>
<dbReference type="GO" id="GO:0008652">
    <property type="term" value="P:amino acid biosynthetic process"/>
    <property type="evidence" value="ECO:0007669"/>
    <property type="project" value="UniProtKB-KW"/>
</dbReference>
<feature type="domain" description="3-dehydroquinate synthase N-terminal" evidence="20">
    <location>
        <begin position="72"/>
        <end position="182"/>
    </location>
</feature>
<evidence type="ECO:0000256" key="16">
    <source>
        <dbReference type="ARBA" id="ARBA00023141"/>
    </source>
</evidence>
<comment type="catalytic activity">
    <reaction evidence="1 19">
        <text>7-phospho-2-dehydro-3-deoxy-D-arabino-heptonate = 3-dehydroquinate + phosphate</text>
        <dbReference type="Rhea" id="RHEA:21968"/>
        <dbReference type="ChEBI" id="CHEBI:32364"/>
        <dbReference type="ChEBI" id="CHEBI:43474"/>
        <dbReference type="ChEBI" id="CHEBI:58394"/>
        <dbReference type="EC" id="4.2.3.4"/>
    </reaction>
</comment>
<dbReference type="InterPro" id="IPR030960">
    <property type="entry name" value="DHQS/DOIS_N"/>
</dbReference>
<dbReference type="HAMAP" id="MF_00110">
    <property type="entry name" value="DHQ_synthase"/>
    <property type="match status" value="1"/>
</dbReference>
<dbReference type="NCBIfam" id="TIGR01357">
    <property type="entry name" value="aroB"/>
    <property type="match status" value="1"/>
</dbReference>
<evidence type="ECO:0000256" key="18">
    <source>
        <dbReference type="ARBA" id="ARBA00023285"/>
    </source>
</evidence>
<protein>
    <recommendedName>
        <fullName evidence="9 19">3-dehydroquinate synthase</fullName>
        <shortName evidence="19">DHQS</shortName>
        <ecNumber evidence="8 19">4.2.3.4</ecNumber>
    </recommendedName>
</protein>
<keyword evidence="13 19" id="KW-0547">Nucleotide-binding</keyword>
<dbReference type="Pfam" id="PF01761">
    <property type="entry name" value="DHQ_synthase"/>
    <property type="match status" value="1"/>
</dbReference>
<feature type="binding site" evidence="19">
    <location>
        <begin position="133"/>
        <end position="134"/>
    </location>
    <ligand>
        <name>NAD(+)</name>
        <dbReference type="ChEBI" id="CHEBI:57540"/>
    </ligand>
</feature>
<evidence type="ECO:0000256" key="9">
    <source>
        <dbReference type="ARBA" id="ARBA00017684"/>
    </source>
</evidence>
<dbReference type="PATRIC" id="fig|1121439.3.peg.1784"/>
<feature type="binding site" evidence="19">
    <location>
        <position position="146"/>
    </location>
    <ligand>
        <name>NAD(+)</name>
        <dbReference type="ChEBI" id="CHEBI:57540"/>
    </ligand>
</feature>
<feature type="binding site" evidence="19">
    <location>
        <position position="251"/>
    </location>
    <ligand>
        <name>Zn(2+)</name>
        <dbReference type="ChEBI" id="CHEBI:29105"/>
    </ligand>
</feature>
<evidence type="ECO:0000256" key="5">
    <source>
        <dbReference type="ARBA" id="ARBA00004496"/>
    </source>
</evidence>
<dbReference type="GO" id="GO:0005737">
    <property type="term" value="C:cytoplasm"/>
    <property type="evidence" value="ECO:0007669"/>
    <property type="project" value="UniProtKB-SubCell"/>
</dbReference>
<comment type="cofactor">
    <cofactor evidence="2 19">
        <name>NAD(+)</name>
        <dbReference type="ChEBI" id="CHEBI:57540"/>
    </cofactor>
</comment>
<dbReference type="InterPro" id="IPR030963">
    <property type="entry name" value="DHQ_synth_fam"/>
</dbReference>
<evidence type="ECO:0000256" key="8">
    <source>
        <dbReference type="ARBA" id="ARBA00013031"/>
    </source>
</evidence>
<comment type="cofactor">
    <cofactor evidence="19">
        <name>Co(2+)</name>
        <dbReference type="ChEBI" id="CHEBI:48828"/>
    </cofactor>
    <cofactor evidence="19">
        <name>Zn(2+)</name>
        <dbReference type="ChEBI" id="CHEBI:29105"/>
    </cofactor>
    <text evidence="19">Binds 1 divalent metal cation per subunit. Can use either Co(2+) or Zn(2+).</text>
</comment>
<evidence type="ECO:0000256" key="6">
    <source>
        <dbReference type="ARBA" id="ARBA00004661"/>
    </source>
</evidence>
<comment type="similarity">
    <text evidence="7 19">Belongs to the sugar phosphate cyclases superfamily. Dehydroquinate synthase family.</text>
</comment>
<keyword evidence="17 19" id="KW-0456">Lyase</keyword>
<dbReference type="UniPathway" id="UPA00053">
    <property type="reaction ID" value="UER00085"/>
</dbReference>
<evidence type="ECO:0000259" key="20">
    <source>
        <dbReference type="Pfam" id="PF01761"/>
    </source>
</evidence>
<dbReference type="eggNOG" id="COG0337">
    <property type="taxonomic scope" value="Bacteria"/>
</dbReference>
<dbReference type="STRING" id="1121439.dsat_0432"/>
<feature type="domain" description="3-dehydroquinate synthase C-terminal" evidence="21">
    <location>
        <begin position="185"/>
        <end position="327"/>
    </location>
</feature>
<dbReference type="GO" id="GO:0000166">
    <property type="term" value="F:nucleotide binding"/>
    <property type="evidence" value="ECO:0007669"/>
    <property type="project" value="UniProtKB-KW"/>
</dbReference>
<sequence length="365" mass="39351">MRRIRVSLRKEVDASYDIVVEAGLMDRLAKELSGLVSGGRCAVVCDFTTRELFVPALLDRAEDAGLSCDVLDVPPGEASKSLAVFEGLLGRLRDLRYTRKDFVLALGGGMVGDLAGFTAGCYMRGLPVVQAPTTLLSQVDSSVGGKVAVNLPGAKNYVGLFHQPKKVLIDVRTLQSLPRRELLSGLAEVIKHAVIADAGFFEFLEQGREALLTLDEEAVVRTVATCCAIKAGIVERDEREAGPRMVLNYGHTIGHAIEDAAGYALTHGECVAYGMRAEARIANALGLFPESDLARQERLLDGYGLALDPLDMDPERLIDLAHGDKKNAGGRITFILPTAIGQTTRRDDVPLDLVREVLEATLARA</sequence>
<comment type="caution">
    <text evidence="19">Lacks conserved residue(s) required for the propagation of feature annotation.</text>
</comment>
<keyword evidence="14 19" id="KW-0862">Zinc</keyword>
<dbReference type="InterPro" id="IPR056179">
    <property type="entry name" value="DHQS_C"/>
</dbReference>
<keyword evidence="18 19" id="KW-0170">Cobalt</keyword>
<dbReference type="InterPro" id="IPR016037">
    <property type="entry name" value="DHQ_synth_AroB"/>
</dbReference>
<organism evidence="22 23">
    <name type="scientific">Alkalidesulfovibrio alkalitolerans DSM 16529</name>
    <dbReference type="NCBI Taxonomy" id="1121439"/>
    <lineage>
        <taxon>Bacteria</taxon>
        <taxon>Pseudomonadati</taxon>
        <taxon>Thermodesulfobacteriota</taxon>
        <taxon>Desulfovibrionia</taxon>
        <taxon>Desulfovibrionales</taxon>
        <taxon>Desulfovibrionaceae</taxon>
        <taxon>Alkalidesulfovibrio</taxon>
    </lineage>
</organism>
<dbReference type="PANTHER" id="PTHR43622:SF7">
    <property type="entry name" value="3-DEHYDROQUINATE SYNTHASE, CHLOROPLASTIC"/>
    <property type="match status" value="1"/>
</dbReference>
<keyword evidence="15 19" id="KW-0520">NAD</keyword>
<evidence type="ECO:0000256" key="19">
    <source>
        <dbReference type="HAMAP-Rule" id="MF_00110"/>
    </source>
</evidence>
<dbReference type="GO" id="GO:0009423">
    <property type="term" value="P:chorismate biosynthetic process"/>
    <property type="evidence" value="ECO:0007669"/>
    <property type="project" value="UniProtKB-UniRule"/>
</dbReference>
<keyword evidence="16 19" id="KW-0057">Aromatic amino acid biosynthesis</keyword>
<evidence type="ECO:0000256" key="15">
    <source>
        <dbReference type="ARBA" id="ARBA00023027"/>
    </source>
</evidence>
<keyword evidence="11 19" id="KW-0028">Amino-acid biosynthesis</keyword>
<proteinExistence type="inferred from homology"/>
<evidence type="ECO:0000256" key="2">
    <source>
        <dbReference type="ARBA" id="ARBA00001911"/>
    </source>
</evidence>
<evidence type="ECO:0000256" key="4">
    <source>
        <dbReference type="ARBA" id="ARBA00003485"/>
    </source>
</evidence>
<keyword evidence="12 19" id="KW-0479">Metal-binding</keyword>
<dbReference type="GO" id="GO:0003856">
    <property type="term" value="F:3-dehydroquinate synthase activity"/>
    <property type="evidence" value="ECO:0007669"/>
    <property type="project" value="UniProtKB-UniRule"/>
</dbReference>
<comment type="function">
    <text evidence="4 19">Catalyzes the conversion of 3-deoxy-D-arabino-heptulosonate 7-phosphate (DAHP) to dehydroquinate (DHQ).</text>
</comment>
<dbReference type="CDD" id="cd08195">
    <property type="entry name" value="DHQS"/>
    <property type="match status" value="1"/>
</dbReference>
<evidence type="ECO:0000256" key="7">
    <source>
        <dbReference type="ARBA" id="ARBA00005412"/>
    </source>
</evidence>
<evidence type="ECO:0000259" key="21">
    <source>
        <dbReference type="Pfam" id="PF24621"/>
    </source>
</evidence>
<dbReference type="Pfam" id="PF24621">
    <property type="entry name" value="DHQS_C"/>
    <property type="match status" value="1"/>
</dbReference>
<evidence type="ECO:0000256" key="13">
    <source>
        <dbReference type="ARBA" id="ARBA00022741"/>
    </source>
</evidence>
<dbReference type="FunFam" id="3.40.50.1970:FF:000007">
    <property type="entry name" value="Pentafunctional AROM polypeptide"/>
    <property type="match status" value="1"/>
</dbReference>
<keyword evidence="23" id="KW-1185">Reference proteome</keyword>
<evidence type="ECO:0000256" key="11">
    <source>
        <dbReference type="ARBA" id="ARBA00022605"/>
    </source>
</evidence>
<evidence type="ECO:0000256" key="1">
    <source>
        <dbReference type="ARBA" id="ARBA00001393"/>
    </source>
</evidence>
<evidence type="ECO:0000256" key="3">
    <source>
        <dbReference type="ARBA" id="ARBA00001947"/>
    </source>
</evidence>
<dbReference type="RefSeq" id="WP_020887126.1">
    <property type="nucleotide sequence ID" value="NZ_ATHI01000026.1"/>
</dbReference>
<feature type="binding site" evidence="19">
    <location>
        <position position="267"/>
    </location>
    <ligand>
        <name>Zn(2+)</name>
        <dbReference type="ChEBI" id="CHEBI:29105"/>
    </ligand>
</feature>
<dbReference type="InterPro" id="IPR050071">
    <property type="entry name" value="Dehydroquinate_synthase"/>
</dbReference>
<dbReference type="Proteomes" id="UP000014975">
    <property type="component" value="Unassembled WGS sequence"/>
</dbReference>
<evidence type="ECO:0000256" key="14">
    <source>
        <dbReference type="ARBA" id="ARBA00022833"/>
    </source>
</evidence>